<accession>A0AAD6CJF1</accession>
<keyword evidence="1" id="KW-0812">Transmembrane</keyword>
<keyword evidence="1" id="KW-1133">Transmembrane helix</keyword>
<dbReference type="AlphaFoldDB" id="A0AAD6CJF1"/>
<dbReference type="Proteomes" id="UP001220324">
    <property type="component" value="Unassembled WGS sequence"/>
</dbReference>
<dbReference type="EMBL" id="JAQIZZ010000008">
    <property type="protein sequence ID" value="KAJ5524668.1"/>
    <property type="molecule type" value="Genomic_DNA"/>
</dbReference>
<organism evidence="2 3">
    <name type="scientific">Penicillium frequentans</name>
    <dbReference type="NCBI Taxonomy" id="3151616"/>
    <lineage>
        <taxon>Eukaryota</taxon>
        <taxon>Fungi</taxon>
        <taxon>Dikarya</taxon>
        <taxon>Ascomycota</taxon>
        <taxon>Pezizomycotina</taxon>
        <taxon>Eurotiomycetes</taxon>
        <taxon>Eurotiomycetidae</taxon>
        <taxon>Eurotiales</taxon>
        <taxon>Aspergillaceae</taxon>
        <taxon>Penicillium</taxon>
    </lineage>
</organism>
<keyword evidence="3" id="KW-1185">Reference proteome</keyword>
<evidence type="ECO:0000313" key="3">
    <source>
        <dbReference type="Proteomes" id="UP001220324"/>
    </source>
</evidence>
<feature type="transmembrane region" description="Helical" evidence="1">
    <location>
        <begin position="33"/>
        <end position="55"/>
    </location>
</feature>
<gene>
    <name evidence="2" type="ORF">N7494_011318</name>
</gene>
<protein>
    <submittedName>
        <fullName evidence="2">Uncharacterized protein</fullName>
    </submittedName>
</protein>
<reference evidence="2 3" key="1">
    <citation type="journal article" date="2023" name="IMA Fungus">
        <title>Comparative genomic study of the Penicillium genus elucidates a diverse pangenome and 15 lateral gene transfer events.</title>
        <authorList>
            <person name="Petersen C."/>
            <person name="Sorensen T."/>
            <person name="Nielsen M.R."/>
            <person name="Sondergaard T.E."/>
            <person name="Sorensen J.L."/>
            <person name="Fitzpatrick D.A."/>
            <person name="Frisvad J.C."/>
            <person name="Nielsen K.L."/>
        </authorList>
    </citation>
    <scope>NUCLEOTIDE SEQUENCE [LARGE SCALE GENOMIC DNA]</scope>
    <source>
        <strain evidence="2 3">IBT 35679</strain>
    </source>
</reference>
<comment type="caution">
    <text evidence="2">The sequence shown here is derived from an EMBL/GenBank/DDBJ whole genome shotgun (WGS) entry which is preliminary data.</text>
</comment>
<keyword evidence="1" id="KW-0472">Membrane</keyword>
<evidence type="ECO:0000256" key="1">
    <source>
        <dbReference type="SAM" id="Phobius"/>
    </source>
</evidence>
<proteinExistence type="predicted"/>
<evidence type="ECO:0000313" key="2">
    <source>
        <dbReference type="EMBL" id="KAJ5524668.1"/>
    </source>
</evidence>
<sequence>MSEQEEQGDAESDSLLGQLRKEVSAKARGIKGIINVLLVFSVSLNILILGVGFGYKRPQSYEYGFDSDLELTQYHFTGGVKFTENGDFDMEQTTPKYTGSPSREIDEAWAHLLSVKNRLRQALYPNYYNVFSNPNDPPREHHIVPRRPHPDGMDFDWRQTHLKDRHYAQL</sequence>
<name>A0AAD6CJF1_9EURO</name>